<dbReference type="EMBL" id="JH793916">
    <property type="protein sequence ID" value="ELQ43918.1"/>
    <property type="molecule type" value="Genomic_DNA"/>
</dbReference>
<protein>
    <submittedName>
        <fullName evidence="1">Uncharacterized protein</fullName>
    </submittedName>
</protein>
<organism evidence="1">
    <name type="scientific">Pyricularia oryzae (strain Y34)</name>
    <name type="common">Rice blast fungus</name>
    <name type="synonym">Magnaporthe oryzae</name>
    <dbReference type="NCBI Taxonomy" id="1143189"/>
    <lineage>
        <taxon>Eukaryota</taxon>
        <taxon>Fungi</taxon>
        <taxon>Dikarya</taxon>
        <taxon>Ascomycota</taxon>
        <taxon>Pezizomycotina</taxon>
        <taxon>Sordariomycetes</taxon>
        <taxon>Sordariomycetidae</taxon>
        <taxon>Magnaporthales</taxon>
        <taxon>Pyriculariaceae</taxon>
        <taxon>Pyricularia</taxon>
    </lineage>
</organism>
<sequence length="155" mass="17692">MEDFIENSVKLLLRIHDFGPQLVFQGRFPGMGMLIHLKAGRAVFDVERLLRNWWLSWSRGPSLARVSSQRRETIRKAQFDGRQLRNTVAVTLGLARAACEDGCGDGKLTQEYLEMEFNSVAAFQKDFRFQMEFCKDAQNGMAKQLRTRGNGWCGG</sequence>
<accession>A0AA97P8H9</accession>
<proteinExistence type="predicted"/>
<evidence type="ECO:0000313" key="1">
    <source>
        <dbReference type="EMBL" id="ELQ43918.1"/>
    </source>
</evidence>
<name>A0AA97P8H9_PYRO3</name>
<reference evidence="1" key="1">
    <citation type="journal article" date="2012" name="PLoS Genet.">
        <title>Comparative analysis of the genomes of two field isolates of the rice blast fungus Magnaporthe oryzae.</title>
        <authorList>
            <person name="Xue M."/>
            <person name="Yang J."/>
            <person name="Li Z."/>
            <person name="Hu S."/>
            <person name="Yao N."/>
            <person name="Dean R.A."/>
            <person name="Zhao W."/>
            <person name="Shen M."/>
            <person name="Zhang H."/>
            <person name="Li C."/>
            <person name="Liu L."/>
            <person name="Cao L."/>
            <person name="Xu X."/>
            <person name="Xing Y."/>
            <person name="Hsiang T."/>
            <person name="Zhang Z."/>
            <person name="Xu J.R."/>
            <person name="Peng Y.L."/>
        </authorList>
    </citation>
    <scope>NUCLEOTIDE SEQUENCE</scope>
    <source>
        <strain evidence="1">Y34</strain>
    </source>
</reference>
<dbReference type="Proteomes" id="UP000011086">
    <property type="component" value="Unassembled WGS sequence"/>
</dbReference>
<gene>
    <name evidence="1" type="ORF">OOU_Y34scaffold00126g121</name>
</gene>
<dbReference type="AlphaFoldDB" id="A0AA97P8H9"/>